<keyword evidence="4 6" id="KW-1133">Transmembrane helix</keyword>
<dbReference type="Gene3D" id="1.20.1250.20">
    <property type="entry name" value="MFS general substrate transporter like domains"/>
    <property type="match status" value="1"/>
</dbReference>
<sequence>MPGAATLDSPPMPSDDWANLAIPAKGALALAGTFIAVGLFTLGAALPPLQADFATAPNVGLLIQLIGTIAAPVFALSSPVAGRLVARHGVRSAYLASLALFLAAGLAPILCNSLVAILALRVVLGFAVAGAFTAGMVGIARLPERQRHMMYGLSAFLGGGIAIFAYQIVGSFAAESWRLAFLVHLLLLPAAGLALFLPRNRVKADAPVAQARGAGLLAGVPPQLFLAAIFVGWAMVSSSIYSPFYLAAMGVADPGKIGFVLAIMAMGSLVGSGSYGFVQKFLGTSAMMLLGMAVTATGCAILAVGGTLPVAMIGLGMMGAGLGACGTAVYALAMEAIGASGNSGAATGAVSLALYLPQALFPMASGPLGAAFGPPAVYAMVGGLLATGLCLLVLRPVRR</sequence>
<dbReference type="InterPro" id="IPR020846">
    <property type="entry name" value="MFS_dom"/>
</dbReference>
<dbReference type="Proteomes" id="UP001176471">
    <property type="component" value="Unassembled WGS sequence"/>
</dbReference>
<dbReference type="InterPro" id="IPR011701">
    <property type="entry name" value="MFS"/>
</dbReference>
<feature type="transmembrane region" description="Helical" evidence="6">
    <location>
        <begin position="151"/>
        <end position="173"/>
    </location>
</feature>
<organism evidence="8 9">
    <name type="scientific">Sphingobium cyanobacteriorum</name>
    <dbReference type="NCBI Taxonomy" id="3063954"/>
    <lineage>
        <taxon>Bacteria</taxon>
        <taxon>Pseudomonadati</taxon>
        <taxon>Pseudomonadota</taxon>
        <taxon>Alphaproteobacteria</taxon>
        <taxon>Sphingomonadales</taxon>
        <taxon>Sphingomonadaceae</taxon>
        <taxon>Sphingobium</taxon>
    </lineage>
</organism>
<dbReference type="PROSITE" id="PS50850">
    <property type="entry name" value="MFS"/>
    <property type="match status" value="1"/>
</dbReference>
<keyword evidence="5 6" id="KW-0472">Membrane</keyword>
<evidence type="ECO:0000256" key="1">
    <source>
        <dbReference type="ARBA" id="ARBA00004651"/>
    </source>
</evidence>
<evidence type="ECO:0000256" key="2">
    <source>
        <dbReference type="ARBA" id="ARBA00022475"/>
    </source>
</evidence>
<comment type="subcellular location">
    <subcellularLocation>
        <location evidence="1">Cell membrane</location>
        <topology evidence="1">Multi-pass membrane protein</topology>
    </subcellularLocation>
</comment>
<feature type="transmembrane region" description="Helical" evidence="6">
    <location>
        <begin position="310"/>
        <end position="333"/>
    </location>
</feature>
<feature type="transmembrane region" description="Helical" evidence="6">
    <location>
        <begin position="27"/>
        <end position="49"/>
    </location>
</feature>
<comment type="caution">
    <text evidence="8">The sequence shown here is derived from an EMBL/GenBank/DDBJ whole genome shotgun (WGS) entry which is preliminary data.</text>
</comment>
<dbReference type="InterPro" id="IPR036259">
    <property type="entry name" value="MFS_trans_sf"/>
</dbReference>
<feature type="transmembrane region" description="Helical" evidence="6">
    <location>
        <begin position="257"/>
        <end position="278"/>
    </location>
</feature>
<protein>
    <submittedName>
        <fullName evidence="8">MFS transporter</fullName>
    </submittedName>
</protein>
<feature type="transmembrane region" description="Helical" evidence="6">
    <location>
        <begin position="93"/>
        <end position="110"/>
    </location>
</feature>
<dbReference type="PANTHER" id="PTHR43124:SF3">
    <property type="entry name" value="CHLORAMPHENICOL EFFLUX PUMP RV0191"/>
    <property type="match status" value="1"/>
</dbReference>
<feature type="transmembrane region" description="Helical" evidence="6">
    <location>
        <begin position="116"/>
        <end position="139"/>
    </location>
</feature>
<keyword evidence="9" id="KW-1185">Reference proteome</keyword>
<proteinExistence type="predicted"/>
<feature type="transmembrane region" description="Helical" evidence="6">
    <location>
        <begin position="224"/>
        <end position="245"/>
    </location>
</feature>
<keyword evidence="3 6" id="KW-0812">Transmembrane</keyword>
<name>A0ABT8ZGF3_9SPHN</name>
<evidence type="ECO:0000256" key="6">
    <source>
        <dbReference type="SAM" id="Phobius"/>
    </source>
</evidence>
<dbReference type="PANTHER" id="PTHR43124">
    <property type="entry name" value="PURINE EFFLUX PUMP PBUE"/>
    <property type="match status" value="1"/>
</dbReference>
<feature type="transmembrane region" description="Helical" evidence="6">
    <location>
        <begin position="285"/>
        <end position="304"/>
    </location>
</feature>
<feature type="transmembrane region" description="Helical" evidence="6">
    <location>
        <begin position="61"/>
        <end position="81"/>
    </location>
</feature>
<evidence type="ECO:0000256" key="5">
    <source>
        <dbReference type="ARBA" id="ARBA00023136"/>
    </source>
</evidence>
<dbReference type="EMBL" id="JAUQOM010000001">
    <property type="protein sequence ID" value="MDO7833476.1"/>
    <property type="molecule type" value="Genomic_DNA"/>
</dbReference>
<feature type="transmembrane region" description="Helical" evidence="6">
    <location>
        <begin position="179"/>
        <end position="197"/>
    </location>
</feature>
<evidence type="ECO:0000313" key="9">
    <source>
        <dbReference type="Proteomes" id="UP001176471"/>
    </source>
</evidence>
<keyword evidence="2" id="KW-1003">Cell membrane</keyword>
<evidence type="ECO:0000313" key="8">
    <source>
        <dbReference type="EMBL" id="MDO7833476.1"/>
    </source>
</evidence>
<dbReference type="RefSeq" id="WP_304534031.1">
    <property type="nucleotide sequence ID" value="NZ_JAUQOM010000001.1"/>
</dbReference>
<feature type="transmembrane region" description="Helical" evidence="6">
    <location>
        <begin position="376"/>
        <end position="394"/>
    </location>
</feature>
<dbReference type="SUPFAM" id="SSF103473">
    <property type="entry name" value="MFS general substrate transporter"/>
    <property type="match status" value="1"/>
</dbReference>
<gene>
    <name evidence="8" type="ORF">Q4610_00285</name>
</gene>
<evidence type="ECO:0000256" key="3">
    <source>
        <dbReference type="ARBA" id="ARBA00022692"/>
    </source>
</evidence>
<evidence type="ECO:0000259" key="7">
    <source>
        <dbReference type="PROSITE" id="PS50850"/>
    </source>
</evidence>
<accession>A0ABT8ZGF3</accession>
<feature type="transmembrane region" description="Helical" evidence="6">
    <location>
        <begin position="345"/>
        <end position="364"/>
    </location>
</feature>
<dbReference type="InterPro" id="IPR050189">
    <property type="entry name" value="MFS_Efflux_Transporters"/>
</dbReference>
<evidence type="ECO:0000256" key="4">
    <source>
        <dbReference type="ARBA" id="ARBA00022989"/>
    </source>
</evidence>
<feature type="domain" description="Major facilitator superfamily (MFS) profile" evidence="7">
    <location>
        <begin position="24"/>
        <end position="399"/>
    </location>
</feature>
<dbReference type="Pfam" id="PF07690">
    <property type="entry name" value="MFS_1"/>
    <property type="match status" value="1"/>
</dbReference>
<reference evidence="8" key="1">
    <citation type="submission" date="2023-07" db="EMBL/GenBank/DDBJ databases">
        <title>Bacterial whole genome sequence for Sphingobium sp. HBC34.</title>
        <authorList>
            <person name="Le V."/>
            <person name="Ko S.-R."/>
            <person name="Ahn C.-Y."/>
            <person name="Oh H.-M."/>
        </authorList>
    </citation>
    <scope>NUCLEOTIDE SEQUENCE</scope>
    <source>
        <strain evidence="8">HBC34</strain>
    </source>
</reference>